<dbReference type="OrthoDB" id="10457167at2759"/>
<organism evidence="2 3">
    <name type="scientific">Mizuhopecten yessoensis</name>
    <name type="common">Japanese scallop</name>
    <name type="synonym">Patinopecten yessoensis</name>
    <dbReference type="NCBI Taxonomy" id="6573"/>
    <lineage>
        <taxon>Eukaryota</taxon>
        <taxon>Metazoa</taxon>
        <taxon>Spiralia</taxon>
        <taxon>Lophotrochozoa</taxon>
        <taxon>Mollusca</taxon>
        <taxon>Bivalvia</taxon>
        <taxon>Autobranchia</taxon>
        <taxon>Pteriomorphia</taxon>
        <taxon>Pectinida</taxon>
        <taxon>Pectinoidea</taxon>
        <taxon>Pectinidae</taxon>
        <taxon>Mizuhopecten</taxon>
    </lineage>
</organism>
<protein>
    <submittedName>
        <fullName evidence="2">Uncharacterized protein</fullName>
    </submittedName>
</protein>
<sequence length="405" mass="45305">MSTDTHSGTDTLFYFLGTMYDVIQALVVFLLYAIAIVTVINAIRQRCKNRLLIIVCMVVGTSLQTVYLVAPYRTGFMDVRQHYSYLAGNVSDSLTGSRSDSGSANDFRFNKHTAYTKAMSTNLHGDVLVYRKQNEEITAGGYSNRKNAKILQGNKVPNTTTVTVKSSNNDQSFPDFRCADLRLMALVHYGVICMSLLLASVRQNVSWKRQTTVKCGVLLYVVLLIGTIALLYALKTSVNHEIFSFKTASDSFQLVVCSQDARSQFLPIFLETVCLFGPSIGMLLVAFYKKTGGTTDRRFIVFKECRAAHEVECTACRGLDDVLENVLMCSVFVLLGVRPFHYIFTFVKHTQFYDIWVIACVFVFCASISVTNVWNIISHKLDCKDSIPIEAEKSPGEKKNIADLV</sequence>
<evidence type="ECO:0000256" key="1">
    <source>
        <dbReference type="SAM" id="Phobius"/>
    </source>
</evidence>
<dbReference type="AlphaFoldDB" id="A0A210QGE0"/>
<reference evidence="2 3" key="1">
    <citation type="journal article" date="2017" name="Nat. Ecol. Evol.">
        <title>Scallop genome provides insights into evolution of bilaterian karyotype and development.</title>
        <authorList>
            <person name="Wang S."/>
            <person name="Zhang J."/>
            <person name="Jiao W."/>
            <person name="Li J."/>
            <person name="Xun X."/>
            <person name="Sun Y."/>
            <person name="Guo X."/>
            <person name="Huan P."/>
            <person name="Dong B."/>
            <person name="Zhang L."/>
            <person name="Hu X."/>
            <person name="Sun X."/>
            <person name="Wang J."/>
            <person name="Zhao C."/>
            <person name="Wang Y."/>
            <person name="Wang D."/>
            <person name="Huang X."/>
            <person name="Wang R."/>
            <person name="Lv J."/>
            <person name="Li Y."/>
            <person name="Zhang Z."/>
            <person name="Liu B."/>
            <person name="Lu W."/>
            <person name="Hui Y."/>
            <person name="Liang J."/>
            <person name="Zhou Z."/>
            <person name="Hou R."/>
            <person name="Li X."/>
            <person name="Liu Y."/>
            <person name="Li H."/>
            <person name="Ning X."/>
            <person name="Lin Y."/>
            <person name="Zhao L."/>
            <person name="Xing Q."/>
            <person name="Dou J."/>
            <person name="Li Y."/>
            <person name="Mao J."/>
            <person name="Guo H."/>
            <person name="Dou H."/>
            <person name="Li T."/>
            <person name="Mu C."/>
            <person name="Jiang W."/>
            <person name="Fu Q."/>
            <person name="Fu X."/>
            <person name="Miao Y."/>
            <person name="Liu J."/>
            <person name="Yu Q."/>
            <person name="Li R."/>
            <person name="Liao H."/>
            <person name="Li X."/>
            <person name="Kong Y."/>
            <person name="Jiang Z."/>
            <person name="Chourrout D."/>
            <person name="Li R."/>
            <person name="Bao Z."/>
        </authorList>
    </citation>
    <scope>NUCLEOTIDE SEQUENCE [LARGE SCALE GENOMIC DNA]</scope>
    <source>
        <strain evidence="2 3">PY_sf001</strain>
    </source>
</reference>
<evidence type="ECO:0000313" key="3">
    <source>
        <dbReference type="Proteomes" id="UP000242188"/>
    </source>
</evidence>
<feature type="transmembrane region" description="Helical" evidence="1">
    <location>
        <begin position="213"/>
        <end position="234"/>
    </location>
</feature>
<comment type="caution">
    <text evidence="2">The sequence shown here is derived from an EMBL/GenBank/DDBJ whole genome shotgun (WGS) entry which is preliminary data.</text>
</comment>
<keyword evidence="3" id="KW-1185">Reference proteome</keyword>
<keyword evidence="1" id="KW-0472">Membrane</keyword>
<dbReference type="Proteomes" id="UP000242188">
    <property type="component" value="Unassembled WGS sequence"/>
</dbReference>
<accession>A0A210QGE0</accession>
<feature type="transmembrane region" description="Helical" evidence="1">
    <location>
        <begin position="51"/>
        <end position="70"/>
    </location>
</feature>
<feature type="transmembrane region" description="Helical" evidence="1">
    <location>
        <begin position="268"/>
        <end position="288"/>
    </location>
</feature>
<evidence type="ECO:0000313" key="2">
    <source>
        <dbReference type="EMBL" id="OWF47759.1"/>
    </source>
</evidence>
<feature type="transmembrane region" description="Helical" evidence="1">
    <location>
        <begin position="12"/>
        <end position="39"/>
    </location>
</feature>
<feature type="transmembrane region" description="Helical" evidence="1">
    <location>
        <begin position="181"/>
        <end position="201"/>
    </location>
</feature>
<dbReference type="EMBL" id="NEDP02003777">
    <property type="protein sequence ID" value="OWF47759.1"/>
    <property type="molecule type" value="Genomic_DNA"/>
</dbReference>
<proteinExistence type="predicted"/>
<keyword evidence="1" id="KW-0812">Transmembrane</keyword>
<gene>
    <name evidence="2" type="ORF">KP79_PYT17577</name>
</gene>
<keyword evidence="1" id="KW-1133">Transmembrane helix</keyword>
<feature type="transmembrane region" description="Helical" evidence="1">
    <location>
        <begin position="356"/>
        <end position="377"/>
    </location>
</feature>
<name>A0A210QGE0_MIZYE</name>
<feature type="transmembrane region" description="Helical" evidence="1">
    <location>
        <begin position="326"/>
        <end position="344"/>
    </location>
</feature>